<gene>
    <name evidence="2" type="ORF">AJE_00125</name>
</gene>
<sequence length="124" mass="14576">MEPKSWFLEWWPVLSFVFMGAMAIGGLLMRRSFVSQEQLSPLSTRVQTIEQTYAKDREVSELKLRMEKQEEIIRNLPNRDLLTQTQLQLARVEAQCKHLEETINRVERPLALMLEAKLSRRSSD</sequence>
<name>H3Z9M4_9ALTE</name>
<dbReference type="PATRIC" id="fig|1129374.4.peg.25"/>
<evidence type="ECO:0000256" key="1">
    <source>
        <dbReference type="SAM" id="Phobius"/>
    </source>
</evidence>
<dbReference type="STRING" id="1129374.AJE_00125"/>
<accession>H3Z9M4</accession>
<evidence type="ECO:0000313" key="3">
    <source>
        <dbReference type="Proteomes" id="UP000012046"/>
    </source>
</evidence>
<feature type="transmembrane region" description="Helical" evidence="1">
    <location>
        <begin position="6"/>
        <end position="29"/>
    </location>
</feature>
<keyword evidence="3" id="KW-1185">Reference proteome</keyword>
<evidence type="ECO:0008006" key="4">
    <source>
        <dbReference type="Google" id="ProtNLM"/>
    </source>
</evidence>
<dbReference type="EMBL" id="AHTH01000001">
    <property type="protein sequence ID" value="EHR42725.1"/>
    <property type="molecule type" value="Genomic_DNA"/>
</dbReference>
<keyword evidence="1" id="KW-1133">Transmembrane helix</keyword>
<proteinExistence type="predicted"/>
<dbReference type="RefSeq" id="WP_008949118.1">
    <property type="nucleotide sequence ID" value="NZ_AHTH01000001.1"/>
</dbReference>
<keyword evidence="1" id="KW-0472">Membrane</keyword>
<dbReference type="InterPro" id="IPR020269">
    <property type="entry name" value="Phage_Mu_Releasin"/>
</dbReference>
<keyword evidence="1" id="KW-0812">Transmembrane</keyword>
<dbReference type="Proteomes" id="UP000012046">
    <property type="component" value="Unassembled WGS sequence"/>
</dbReference>
<reference evidence="2 3" key="1">
    <citation type="journal article" date="2012" name="J. Bacteriol.">
        <title>Genome Sequence of Extracellular-Protease-Producing Alishewanella jeotgali Isolated from Traditional Korean Fermented Seafood.</title>
        <authorList>
            <person name="Jung J."/>
            <person name="Chun J."/>
            <person name="Park W."/>
        </authorList>
    </citation>
    <scope>NUCLEOTIDE SEQUENCE [LARGE SCALE GENOMIC DNA]</scope>
    <source>
        <strain evidence="2 3">KCTC 22429</strain>
    </source>
</reference>
<dbReference type="AlphaFoldDB" id="H3Z9M4"/>
<organism evidence="2 3">
    <name type="scientific">Alishewanella jeotgali KCTC 22429</name>
    <dbReference type="NCBI Taxonomy" id="1129374"/>
    <lineage>
        <taxon>Bacteria</taxon>
        <taxon>Pseudomonadati</taxon>
        <taxon>Pseudomonadota</taxon>
        <taxon>Gammaproteobacteria</taxon>
        <taxon>Alteromonadales</taxon>
        <taxon>Alteromonadaceae</taxon>
        <taxon>Alishewanella</taxon>
    </lineage>
</organism>
<protein>
    <recommendedName>
        <fullName evidence="4">DUF2730 family protein</fullName>
    </recommendedName>
</protein>
<dbReference type="Pfam" id="PF10805">
    <property type="entry name" value="DUF2730"/>
    <property type="match status" value="1"/>
</dbReference>
<comment type="caution">
    <text evidence="2">The sequence shown here is derived from an EMBL/GenBank/DDBJ whole genome shotgun (WGS) entry which is preliminary data.</text>
</comment>
<evidence type="ECO:0000313" key="2">
    <source>
        <dbReference type="EMBL" id="EHR42725.1"/>
    </source>
</evidence>